<sequence length="155" mass="16912">MNLKKGSPKMKALEFNRETAFFVMLILVSILYNCKTKPKSNPTLDAIWGEDGLSLVAAYCTKLQECAKPGLEKLSKDEKALVEMKLNSSNCVQNFKGTNAYKLAAQNSSVVIGKTKACFISVVSAPCEQVVNGVNGISSDCGWLHEVQTGKIQKF</sequence>
<dbReference type="RefSeq" id="WP_100712130.1">
    <property type="nucleotide sequence ID" value="NZ_NPDY01000001.1"/>
</dbReference>
<dbReference type="NCBIfam" id="NF047485">
    <property type="entry name" value="LA_2478_plus"/>
    <property type="match status" value="1"/>
</dbReference>
<protein>
    <submittedName>
        <fullName evidence="2">Uncharacterized protein</fullName>
    </submittedName>
</protein>
<dbReference type="AlphaFoldDB" id="A0A2M9ZRX1"/>
<evidence type="ECO:0000313" key="2">
    <source>
        <dbReference type="EMBL" id="PJZ74721.1"/>
    </source>
</evidence>
<dbReference type="Proteomes" id="UP000231990">
    <property type="component" value="Unassembled WGS sequence"/>
</dbReference>
<name>A0A2M9ZRX1_9LEPT</name>
<accession>A0A2M9ZRX1</accession>
<evidence type="ECO:0000313" key="3">
    <source>
        <dbReference type="Proteomes" id="UP000231962"/>
    </source>
</evidence>
<gene>
    <name evidence="1" type="ORF">CH360_01350</name>
    <name evidence="2" type="ORF">CH373_01350</name>
</gene>
<evidence type="ECO:0000313" key="1">
    <source>
        <dbReference type="EMBL" id="PJZ71188.1"/>
    </source>
</evidence>
<evidence type="ECO:0000313" key="4">
    <source>
        <dbReference type="Proteomes" id="UP000231990"/>
    </source>
</evidence>
<dbReference type="OrthoDB" id="340808at2"/>
<keyword evidence="3" id="KW-1185">Reference proteome</keyword>
<reference evidence="3 4" key="1">
    <citation type="submission" date="2017-07" db="EMBL/GenBank/DDBJ databases">
        <title>Leptospira spp. isolated from tropical soils.</title>
        <authorList>
            <person name="Thibeaux R."/>
            <person name="Iraola G."/>
            <person name="Ferres I."/>
            <person name="Bierque E."/>
            <person name="Girault D."/>
            <person name="Soupe-Gilbert M.-E."/>
            <person name="Picardeau M."/>
            <person name="Goarant C."/>
        </authorList>
    </citation>
    <scope>NUCLEOTIDE SEQUENCE [LARGE SCALE GENOMIC DNA]</scope>
    <source>
        <strain evidence="2 4">FH1-B-B1</strain>
        <strain evidence="1 3">FH1-B-C1</strain>
    </source>
</reference>
<comment type="caution">
    <text evidence="2">The sequence shown here is derived from an EMBL/GenBank/DDBJ whole genome shotgun (WGS) entry which is preliminary data.</text>
</comment>
<organism evidence="2 4">
    <name type="scientific">Leptospira perolatii</name>
    <dbReference type="NCBI Taxonomy" id="2023191"/>
    <lineage>
        <taxon>Bacteria</taxon>
        <taxon>Pseudomonadati</taxon>
        <taxon>Spirochaetota</taxon>
        <taxon>Spirochaetia</taxon>
        <taxon>Leptospirales</taxon>
        <taxon>Leptospiraceae</taxon>
        <taxon>Leptospira</taxon>
    </lineage>
</organism>
<dbReference type="EMBL" id="NPDY01000001">
    <property type="protein sequence ID" value="PJZ71188.1"/>
    <property type="molecule type" value="Genomic_DNA"/>
</dbReference>
<proteinExistence type="predicted"/>
<dbReference type="EMBL" id="NPDZ01000001">
    <property type="protein sequence ID" value="PJZ74721.1"/>
    <property type="molecule type" value="Genomic_DNA"/>
</dbReference>
<dbReference type="Proteomes" id="UP000231962">
    <property type="component" value="Unassembled WGS sequence"/>
</dbReference>